<dbReference type="InterPro" id="IPR004087">
    <property type="entry name" value="KH_dom"/>
</dbReference>
<dbReference type="PANTHER" id="PTHR13360:SF1">
    <property type="entry name" value="ACTIVATING SIGNAL COINTEGRATOR 1 COMPLEX SUBUNIT 1"/>
    <property type="match status" value="1"/>
</dbReference>
<keyword evidence="3" id="KW-1185">Reference proteome</keyword>
<dbReference type="PANTHER" id="PTHR13360">
    <property type="entry name" value="ACTIVATING SIGNAL COINTEGRATOR 1 COMPLEX SUBUNIT 1"/>
    <property type="match status" value="1"/>
</dbReference>
<feature type="domain" description="K Homology" evidence="2">
    <location>
        <begin position="100"/>
        <end position="196"/>
    </location>
</feature>
<evidence type="ECO:0000313" key="4">
    <source>
        <dbReference type="WBParaSite" id="Csp11.Scaffold605.g5565.t1"/>
    </source>
</evidence>
<dbReference type="SUPFAM" id="SSF55144">
    <property type="entry name" value="LigT-like"/>
    <property type="match status" value="1"/>
</dbReference>
<dbReference type="Gene3D" id="3.90.1140.10">
    <property type="entry name" value="Cyclic phosphodiesterase"/>
    <property type="match status" value="1"/>
</dbReference>
<proteinExistence type="predicted"/>
<organism evidence="3 4">
    <name type="scientific">Caenorhabditis tropicalis</name>
    <dbReference type="NCBI Taxonomy" id="1561998"/>
    <lineage>
        <taxon>Eukaryota</taxon>
        <taxon>Metazoa</taxon>
        <taxon>Ecdysozoa</taxon>
        <taxon>Nematoda</taxon>
        <taxon>Chromadorea</taxon>
        <taxon>Rhabditida</taxon>
        <taxon>Rhabditina</taxon>
        <taxon>Rhabditomorpha</taxon>
        <taxon>Rhabditoidea</taxon>
        <taxon>Rhabditidae</taxon>
        <taxon>Peloderinae</taxon>
        <taxon>Caenorhabditis</taxon>
    </lineage>
</organism>
<evidence type="ECO:0000313" key="3">
    <source>
        <dbReference type="Proteomes" id="UP000095282"/>
    </source>
</evidence>
<accession>A0A1I7TFZ4</accession>
<dbReference type="GO" id="GO:0006307">
    <property type="term" value="P:DNA alkylation repair"/>
    <property type="evidence" value="ECO:0007669"/>
    <property type="project" value="InterPro"/>
</dbReference>
<dbReference type="GO" id="GO:0005634">
    <property type="term" value="C:nucleus"/>
    <property type="evidence" value="ECO:0007669"/>
    <property type="project" value="TreeGrafter"/>
</dbReference>
<protein>
    <submittedName>
        <fullName evidence="4">KH domain-containing protein</fullName>
    </submittedName>
</protein>
<dbReference type="AlphaFoldDB" id="A0A1I7TFZ4"/>
<sequence>MNASFPLSLGTYSVNNRKYRKTSYEKTTVMTYLNCRHEQTFGDTPDFYADEPAVQCLYPCNLTALKKKIENNDPKKLSTENSSEKEKRTEDERIKVIGDKKWTSQISVPSCFLGSFIGKNRRALTSLENETQTRIQTPRRSENKPCEISSFASCKNPQLFTKPSRLHLTLSVVRIFDDSDFQKVSAALEALQKEIKTAFLSQPLTAVIQGIDMMNDDPSQVSVLYAKVSGDKVQQVADYVNKRLLELGVGIHNQNLQPLPVKLHMTLMNARYARQSEKDKKPKELLTFDAKTLLQDLGTSYFGTLTLSEINLCPLSSNSSAEGKYYEKQLTIRLA</sequence>
<dbReference type="Proteomes" id="UP000095282">
    <property type="component" value="Unplaced"/>
</dbReference>
<dbReference type="PROSITE" id="PS50084">
    <property type="entry name" value="KH_TYPE_1"/>
    <property type="match status" value="1"/>
</dbReference>
<dbReference type="WBParaSite" id="Csp11.Scaffold605.g5565.t1">
    <property type="protein sequence ID" value="Csp11.Scaffold605.g5565.t1"/>
    <property type="gene ID" value="Csp11.Scaffold605.g5565"/>
</dbReference>
<dbReference type="InterPro" id="IPR009210">
    <property type="entry name" value="ASCC1"/>
</dbReference>
<dbReference type="eggNOG" id="KOG2814">
    <property type="taxonomic scope" value="Eukaryota"/>
</dbReference>
<keyword evidence="1" id="KW-0694">RNA-binding</keyword>
<reference evidence="4" key="1">
    <citation type="submission" date="2016-11" db="UniProtKB">
        <authorList>
            <consortium name="WormBaseParasite"/>
        </authorList>
    </citation>
    <scope>IDENTIFICATION</scope>
</reference>
<dbReference type="InterPro" id="IPR019510">
    <property type="entry name" value="AKAP7-like_phosphoesterase"/>
</dbReference>
<evidence type="ECO:0000259" key="2">
    <source>
        <dbReference type="SMART" id="SM00322"/>
    </source>
</evidence>
<dbReference type="InterPro" id="IPR036612">
    <property type="entry name" value="KH_dom_type_1_sf"/>
</dbReference>
<dbReference type="SMART" id="SM00322">
    <property type="entry name" value="KH"/>
    <property type="match status" value="1"/>
</dbReference>
<dbReference type="Pfam" id="PF10469">
    <property type="entry name" value="AKAP7_NLS"/>
    <property type="match status" value="1"/>
</dbReference>
<dbReference type="SUPFAM" id="SSF54791">
    <property type="entry name" value="Eukaryotic type KH-domain (KH-domain type I)"/>
    <property type="match status" value="1"/>
</dbReference>
<evidence type="ECO:0000256" key="1">
    <source>
        <dbReference type="PROSITE-ProRule" id="PRU00117"/>
    </source>
</evidence>
<dbReference type="InterPro" id="IPR009097">
    <property type="entry name" value="Cyclic_Pdiesterase"/>
</dbReference>
<dbReference type="GO" id="GO:0006355">
    <property type="term" value="P:regulation of DNA-templated transcription"/>
    <property type="evidence" value="ECO:0007669"/>
    <property type="project" value="TreeGrafter"/>
</dbReference>
<dbReference type="GO" id="GO:0003723">
    <property type="term" value="F:RNA binding"/>
    <property type="evidence" value="ECO:0007669"/>
    <property type="project" value="UniProtKB-UniRule"/>
</dbReference>
<dbReference type="STRING" id="1561998.A0A1I7TFZ4"/>
<name>A0A1I7TFZ4_9PELO</name>